<gene>
    <name evidence="10" type="primary">LOC100373912</name>
</gene>
<keyword evidence="4" id="KW-0206">Cytoskeleton</keyword>
<keyword evidence="6" id="KW-0175">Coiled coil</keyword>
<accession>A0ABM0M1Y9</accession>
<evidence type="ECO:0000259" key="8">
    <source>
        <dbReference type="PROSITE" id="PS50067"/>
    </source>
</evidence>
<evidence type="ECO:0000256" key="2">
    <source>
        <dbReference type="ARBA" id="ARBA00022741"/>
    </source>
</evidence>
<dbReference type="InterPro" id="IPR019821">
    <property type="entry name" value="Kinesin_motor_CS"/>
</dbReference>
<comment type="subcellular location">
    <subcellularLocation>
        <location evidence="1">Cytoplasm</location>
        <location evidence="1">Cytoskeleton</location>
    </subcellularLocation>
</comment>
<dbReference type="InterPro" id="IPR027417">
    <property type="entry name" value="P-loop_NTPase"/>
</dbReference>
<dbReference type="Gene3D" id="1.10.287.1490">
    <property type="match status" value="1"/>
</dbReference>
<feature type="region of interest" description="Disordered" evidence="7">
    <location>
        <begin position="700"/>
        <end position="738"/>
    </location>
</feature>
<name>A0ABM0M1Y9_SACKO</name>
<dbReference type="PANTHER" id="PTHR47972:SF16">
    <property type="entry name" value="KINESIN-LIKE PROTEIN"/>
    <property type="match status" value="1"/>
</dbReference>
<evidence type="ECO:0000313" key="9">
    <source>
        <dbReference type="Proteomes" id="UP000694865"/>
    </source>
</evidence>
<dbReference type="Pfam" id="PF00225">
    <property type="entry name" value="Kinesin"/>
    <property type="match status" value="1"/>
</dbReference>
<keyword evidence="2 5" id="KW-0547">Nucleotide-binding</keyword>
<feature type="region of interest" description="Disordered" evidence="7">
    <location>
        <begin position="791"/>
        <end position="871"/>
    </location>
</feature>
<feature type="coiled-coil region" evidence="6">
    <location>
        <begin position="150"/>
        <end position="230"/>
    </location>
</feature>
<feature type="domain" description="Kinesin motor" evidence="8">
    <location>
        <begin position="1057"/>
        <end position="1379"/>
    </location>
</feature>
<dbReference type="PROSITE" id="PS00411">
    <property type="entry name" value="KINESIN_MOTOR_1"/>
    <property type="match status" value="1"/>
</dbReference>
<dbReference type="InterPro" id="IPR001752">
    <property type="entry name" value="Kinesin_motor_dom"/>
</dbReference>
<keyword evidence="4" id="KW-0963">Cytoplasm</keyword>
<comment type="similarity">
    <text evidence="5">Belongs to the TRAFAC class myosin-kinesin ATPase superfamily. Kinesin family.</text>
</comment>
<protein>
    <submittedName>
        <fullName evidence="10">Myosin-10-like</fullName>
    </submittedName>
</protein>
<keyword evidence="9" id="KW-1185">Reference proteome</keyword>
<evidence type="ECO:0000313" key="10">
    <source>
        <dbReference type="RefSeq" id="XP_006814030.1"/>
    </source>
</evidence>
<dbReference type="RefSeq" id="XP_006814030.1">
    <property type="nucleotide sequence ID" value="XM_006813967.1"/>
</dbReference>
<evidence type="ECO:0000256" key="6">
    <source>
        <dbReference type="SAM" id="Coils"/>
    </source>
</evidence>
<feature type="coiled-coil region" evidence="6">
    <location>
        <begin position="420"/>
        <end position="461"/>
    </location>
</feature>
<dbReference type="Proteomes" id="UP000694865">
    <property type="component" value="Unplaced"/>
</dbReference>
<evidence type="ECO:0000256" key="1">
    <source>
        <dbReference type="ARBA" id="ARBA00004245"/>
    </source>
</evidence>
<dbReference type="GeneID" id="100373912"/>
<dbReference type="PANTHER" id="PTHR47972">
    <property type="entry name" value="KINESIN-LIKE PROTEIN KLP-3"/>
    <property type="match status" value="1"/>
</dbReference>
<evidence type="ECO:0000256" key="7">
    <source>
        <dbReference type="SAM" id="MobiDB-lite"/>
    </source>
</evidence>
<dbReference type="PROSITE" id="PS50067">
    <property type="entry name" value="KINESIN_MOTOR_2"/>
    <property type="match status" value="1"/>
</dbReference>
<feature type="region of interest" description="Disordered" evidence="7">
    <location>
        <begin position="342"/>
        <end position="361"/>
    </location>
</feature>
<feature type="compositionally biased region" description="Basic and acidic residues" evidence="7">
    <location>
        <begin position="791"/>
        <end position="818"/>
    </location>
</feature>
<evidence type="ECO:0000256" key="3">
    <source>
        <dbReference type="ARBA" id="ARBA00022840"/>
    </source>
</evidence>
<dbReference type="SUPFAM" id="SSF52540">
    <property type="entry name" value="P-loop containing nucleoside triphosphate hydrolases"/>
    <property type="match status" value="1"/>
</dbReference>
<organism evidence="9 10">
    <name type="scientific">Saccoglossus kowalevskii</name>
    <name type="common">Acorn worm</name>
    <dbReference type="NCBI Taxonomy" id="10224"/>
    <lineage>
        <taxon>Eukaryota</taxon>
        <taxon>Metazoa</taxon>
        <taxon>Hemichordata</taxon>
        <taxon>Enteropneusta</taxon>
        <taxon>Harrimaniidae</taxon>
        <taxon>Saccoglossus</taxon>
    </lineage>
</organism>
<proteinExistence type="inferred from homology"/>
<feature type="compositionally biased region" description="Basic and acidic residues" evidence="7">
    <location>
        <begin position="828"/>
        <end position="871"/>
    </location>
</feature>
<evidence type="ECO:0000256" key="4">
    <source>
        <dbReference type="ARBA" id="ARBA00023212"/>
    </source>
</evidence>
<dbReference type="PRINTS" id="PR00380">
    <property type="entry name" value="KINESINHEAVY"/>
</dbReference>
<keyword evidence="5" id="KW-0505">Motor protein</keyword>
<feature type="binding site" evidence="5">
    <location>
        <begin position="1137"/>
        <end position="1144"/>
    </location>
    <ligand>
        <name>ATP</name>
        <dbReference type="ChEBI" id="CHEBI:30616"/>
    </ligand>
</feature>
<feature type="region of interest" description="Disordered" evidence="7">
    <location>
        <begin position="927"/>
        <end position="947"/>
    </location>
</feature>
<dbReference type="InterPro" id="IPR036961">
    <property type="entry name" value="Kinesin_motor_dom_sf"/>
</dbReference>
<dbReference type="SMART" id="SM00129">
    <property type="entry name" value="KISc"/>
    <property type="match status" value="1"/>
</dbReference>
<keyword evidence="3 5" id="KW-0067">ATP-binding</keyword>
<dbReference type="Gene3D" id="3.40.850.10">
    <property type="entry name" value="Kinesin motor domain"/>
    <property type="match status" value="1"/>
</dbReference>
<reference evidence="10" key="1">
    <citation type="submission" date="2025-08" db="UniProtKB">
        <authorList>
            <consortium name="RefSeq"/>
        </authorList>
    </citation>
    <scope>IDENTIFICATION</scope>
    <source>
        <tissue evidence="10">Testes</tissue>
    </source>
</reference>
<evidence type="ECO:0000256" key="5">
    <source>
        <dbReference type="PROSITE-ProRule" id="PRU00283"/>
    </source>
</evidence>
<sequence>MGSVSSIITVEEARPESRLDRTSMIIDPDTRSLVSRSSRTQLQPPELDSQNAYVPYLYARDCLAKVMDDMKRMKISHVKIVHQIEENYKSIEDETQGQFNAFVISLRLHFSTKVNTFKQVIEIHREEFKRHQGYWDETLASLSARNKQLLKDKKRLLIINKVEIERLEKEKEQTITELTHQIDKEHGQYTLATKDYENLKKKYECEIEEKKALDDELEKMKMEIERLELVLQSQPDRSASGDSAVVGTAVTGMATSTTVVKSLDNEERRKYELEIKSSMKELALMKAKYDALMLQFNLVADSVSTDKEKTQETIVVVSSEKDELQEEREKLKQEIKEWEEKFKKEKGREPSEKDKSRAVKKLDEKSEKVEKKISQLDVKIETLNALKEGKVPEPTVVKVPEPVVKTIKVKVPDPELVAALAASEKRNTELQQKIQELENSLKDKDKNIKVLQKDKKKLVKTKSVQNLPVKSWKDDKNSRVLLEAVINQVHDIHGEVKKASKKTSTRLESTEAEKARLIQIRDQTKQDIDAWVDKYVGENGAEPTESDRTAAAQDLYSKFDEYNAQCLNNETDIVALTMMKTGEIPAEFGSLAAATVLVKGIGANAELMKELEDKIQQLEEENNSLNQKNYQLEDRSSDLEDKIEELESELEISKSQVGVGVGVSVAAASVEVGGATLDEDIEGFGEQLAALQRKVDESEAQLREEKAAHGKTKQELEDLKNELERSQDDRSDQSSELEAKFLAKEKALKAELKAKDEDLTESKQRVDELENEKLKKLPVDSAKEIKKLQEKLKKAEADKKASDKIARNKTAECDESKQKVTNLSQSLAKEREINRGHQDKLKVKMSEKDKEMKEMAWQMDKKQTERAAEEKKKMQILEKKLKEFQIIAAAGGKEGKRNEVKVKKLQEQMATMKKQSKEDQEKIRTMEREAKEARVVAAQDKSGKAAEKQIKELDKKLEMEKKKFEREQTKAKKLDEELTTTKKDLSTSQDKTRKLTAELAMLGVAAKEGIAAAEKVAALERDVKKLTAENITLADNWNSERVLRKKYYNMVEDMKGKIRVYCRARPLSNDELARGNVSIIKSPDEYSIEVTSSRGTKEFQYDQVFTADATQEKIFEDTNNLIQSAVDGYNVCIFAYGQTGSGKTFTMIGDSDHKYPGIAPRAFTQIFNLLEQNKKKFSYKVTTYMLELYNDKLIDLYQPANQEQKKLEIKKDKKGMVFVQDSVSQVAINAKELFGLFEEGSHNRHIASTKMNSESSRSHLILGILIETTNRTTGTVTQGKLSLVDLAGSERISKTNAQAEQLKEAQSINKSLSALGDVISALSSGQSFIPYRNNKLTLLMQDSLGGNAKTLMFVNISPADYNADESVISLTYASRVKLITNEASKNADNKEIARLKDIIVKLKHGERIEEEEIA</sequence>
<dbReference type="InterPro" id="IPR027640">
    <property type="entry name" value="Kinesin-like_fam"/>
</dbReference>
<feature type="coiled-coil region" evidence="6">
    <location>
        <begin position="601"/>
        <end position="656"/>
    </location>
</feature>